<organism evidence="10 11">
    <name type="scientific">Methylobacter tundripaludum</name>
    <dbReference type="NCBI Taxonomy" id="173365"/>
    <lineage>
        <taxon>Bacteria</taxon>
        <taxon>Pseudomonadati</taxon>
        <taxon>Pseudomonadota</taxon>
        <taxon>Gammaproteobacteria</taxon>
        <taxon>Methylococcales</taxon>
        <taxon>Methylococcaceae</taxon>
        <taxon>Methylobacter</taxon>
    </lineage>
</organism>
<keyword evidence="6 8" id="KW-0067">ATP-binding</keyword>
<accession>A0A2S6GN73</accession>
<keyword evidence="3 8" id="KW-0436">Ligase</keyword>
<evidence type="ECO:0000313" key="10">
    <source>
        <dbReference type="EMBL" id="PPK66581.1"/>
    </source>
</evidence>
<sequence>MQGERRKAKDSLLYEDFHESISRLDLEHGRQRLYVAYSGGVDSHVLLHCCASIPRLKDKITAVYVHHGLQAEAESWAKHCEKTAKELGVEFLTLRVNAKPTPGESPEEVARNARYDALKSLINAGDALLLAQHREDQLETVLLQLFRGSGLRGLSGMPERMAFGAGVMLRPFLDTPKQAIIDYAHAHQLSWVEDPSNQSNDYDRNFLRNAVVPLLKQRWPAIDKTVARSAKHCADAQLLVEEVADELFGAVLNPEDKTLCISRLMEHHSHPRQLILRHWFRYLGLKMPSQAFIGRILSQVVAAGEHRDPVLSGQGYNIRRYRNKLYCLTNQSAQESLQDLVWPVGQMSIKVSHDRTLFCVPSSTGILREQWLSAKVEIRFRRGGEKICLPGRQGHHSLKKLFQEAAVPPWERDVTPLVYLNGKLAAVGDKWISAAFYDEKPQACVSLSLQS</sequence>
<evidence type="ECO:0000256" key="8">
    <source>
        <dbReference type="HAMAP-Rule" id="MF_01161"/>
    </source>
</evidence>
<keyword evidence="5 8" id="KW-0547">Nucleotide-binding</keyword>
<comment type="domain">
    <text evidence="8">The N-terminal region contains the highly conserved SGGXDS motif, predicted to be a P-loop motif involved in ATP binding.</text>
</comment>
<dbReference type="GO" id="GO:0032267">
    <property type="term" value="F:tRNA(Ile)-lysidine synthase activity"/>
    <property type="evidence" value="ECO:0007669"/>
    <property type="project" value="UniProtKB-EC"/>
</dbReference>
<dbReference type="InterPro" id="IPR014729">
    <property type="entry name" value="Rossmann-like_a/b/a_fold"/>
</dbReference>
<evidence type="ECO:0000259" key="9">
    <source>
        <dbReference type="SMART" id="SM00977"/>
    </source>
</evidence>
<dbReference type="Gene3D" id="1.20.59.20">
    <property type="match status" value="1"/>
</dbReference>
<keyword evidence="2 8" id="KW-0963">Cytoplasm</keyword>
<keyword evidence="4 8" id="KW-0819">tRNA processing</keyword>
<dbReference type="HAMAP" id="MF_01161">
    <property type="entry name" value="tRNA_Ile_lys_synt"/>
    <property type="match status" value="1"/>
</dbReference>
<comment type="similarity">
    <text evidence="8">Belongs to the tRNA(Ile)-lysidine synthase family.</text>
</comment>
<dbReference type="RefSeq" id="WP_104425008.1">
    <property type="nucleotide sequence ID" value="NZ_PTIY01000016.1"/>
</dbReference>
<feature type="binding site" evidence="8">
    <location>
        <begin position="38"/>
        <end position="43"/>
    </location>
    <ligand>
        <name>ATP</name>
        <dbReference type="ChEBI" id="CHEBI:30616"/>
    </ligand>
</feature>
<dbReference type="Pfam" id="PF11734">
    <property type="entry name" value="TilS_C"/>
    <property type="match status" value="1"/>
</dbReference>
<dbReference type="GO" id="GO:0006400">
    <property type="term" value="P:tRNA modification"/>
    <property type="evidence" value="ECO:0007669"/>
    <property type="project" value="UniProtKB-UniRule"/>
</dbReference>
<feature type="domain" description="Lysidine-tRNA(Ile) synthetase C-terminal" evidence="9">
    <location>
        <begin position="376"/>
        <end position="449"/>
    </location>
</feature>
<gene>
    <name evidence="8" type="primary">tilS</name>
    <name evidence="10" type="ORF">B0F88_11629</name>
</gene>
<dbReference type="SUPFAM" id="SSF82829">
    <property type="entry name" value="MesJ substrate recognition domain-like"/>
    <property type="match status" value="1"/>
</dbReference>
<name>A0A2S6GN73_9GAMM</name>
<evidence type="ECO:0000256" key="5">
    <source>
        <dbReference type="ARBA" id="ARBA00022741"/>
    </source>
</evidence>
<comment type="caution">
    <text evidence="10">The sequence shown here is derived from an EMBL/GenBank/DDBJ whole genome shotgun (WGS) entry which is preliminary data.</text>
</comment>
<evidence type="ECO:0000256" key="6">
    <source>
        <dbReference type="ARBA" id="ARBA00022840"/>
    </source>
</evidence>
<dbReference type="GO" id="GO:0005524">
    <property type="term" value="F:ATP binding"/>
    <property type="evidence" value="ECO:0007669"/>
    <property type="project" value="UniProtKB-UniRule"/>
</dbReference>
<dbReference type="AlphaFoldDB" id="A0A2S6GN73"/>
<comment type="function">
    <text evidence="8">Ligates lysine onto the cytidine present at position 34 of the AUA codon-specific tRNA(Ile) that contains the anticodon CAU, in an ATP-dependent manner. Cytidine is converted to lysidine, thus changing the amino acid specificity of the tRNA from methionine to isoleucine.</text>
</comment>
<dbReference type="SUPFAM" id="SSF56037">
    <property type="entry name" value="PheT/TilS domain"/>
    <property type="match status" value="1"/>
</dbReference>
<dbReference type="InterPro" id="IPR011063">
    <property type="entry name" value="TilS/TtcA_N"/>
</dbReference>
<dbReference type="Pfam" id="PF01171">
    <property type="entry name" value="ATP_bind_3"/>
    <property type="match status" value="1"/>
</dbReference>
<dbReference type="Proteomes" id="UP000238071">
    <property type="component" value="Unassembled WGS sequence"/>
</dbReference>
<dbReference type="InterPro" id="IPR012795">
    <property type="entry name" value="tRNA_Ile_lys_synt_N"/>
</dbReference>
<dbReference type="CDD" id="cd01992">
    <property type="entry name" value="TilS_N"/>
    <property type="match status" value="1"/>
</dbReference>
<evidence type="ECO:0000256" key="2">
    <source>
        <dbReference type="ARBA" id="ARBA00022490"/>
    </source>
</evidence>
<comment type="subcellular location">
    <subcellularLocation>
        <location evidence="1 8">Cytoplasm</location>
    </subcellularLocation>
</comment>
<dbReference type="InterPro" id="IPR015262">
    <property type="entry name" value="tRNA_Ile_lys_synt_subst-bd"/>
</dbReference>
<protein>
    <recommendedName>
        <fullName evidence="8">tRNA(Ile)-lysidine synthase</fullName>
        <ecNumber evidence="8">6.3.4.19</ecNumber>
    </recommendedName>
    <alternativeName>
        <fullName evidence="8">tRNA(Ile)-2-lysyl-cytidine synthase</fullName>
    </alternativeName>
    <alternativeName>
        <fullName evidence="8">tRNA(Ile)-lysidine synthetase</fullName>
    </alternativeName>
</protein>
<dbReference type="GO" id="GO:0005737">
    <property type="term" value="C:cytoplasm"/>
    <property type="evidence" value="ECO:0007669"/>
    <property type="project" value="UniProtKB-SubCell"/>
</dbReference>
<dbReference type="NCBIfam" id="TIGR02432">
    <property type="entry name" value="lysidine_TilS_N"/>
    <property type="match status" value="1"/>
</dbReference>
<comment type="catalytic activity">
    <reaction evidence="7 8">
        <text>cytidine(34) in tRNA(Ile2) + L-lysine + ATP = lysidine(34) in tRNA(Ile2) + AMP + diphosphate + H(+)</text>
        <dbReference type="Rhea" id="RHEA:43744"/>
        <dbReference type="Rhea" id="RHEA-COMP:10625"/>
        <dbReference type="Rhea" id="RHEA-COMP:10670"/>
        <dbReference type="ChEBI" id="CHEBI:15378"/>
        <dbReference type="ChEBI" id="CHEBI:30616"/>
        <dbReference type="ChEBI" id="CHEBI:32551"/>
        <dbReference type="ChEBI" id="CHEBI:33019"/>
        <dbReference type="ChEBI" id="CHEBI:82748"/>
        <dbReference type="ChEBI" id="CHEBI:83665"/>
        <dbReference type="ChEBI" id="CHEBI:456215"/>
        <dbReference type="EC" id="6.3.4.19"/>
    </reaction>
</comment>
<dbReference type="Pfam" id="PF09179">
    <property type="entry name" value="TilS"/>
    <property type="match status" value="1"/>
</dbReference>
<evidence type="ECO:0000256" key="3">
    <source>
        <dbReference type="ARBA" id="ARBA00022598"/>
    </source>
</evidence>
<dbReference type="InterPro" id="IPR012796">
    <property type="entry name" value="Lysidine-tRNA-synth_C"/>
</dbReference>
<evidence type="ECO:0000256" key="7">
    <source>
        <dbReference type="ARBA" id="ARBA00048539"/>
    </source>
</evidence>
<dbReference type="NCBIfam" id="TIGR02433">
    <property type="entry name" value="lysidine_TilS_C"/>
    <property type="match status" value="1"/>
</dbReference>
<dbReference type="EMBL" id="PTIY01000016">
    <property type="protein sequence ID" value="PPK66581.1"/>
    <property type="molecule type" value="Genomic_DNA"/>
</dbReference>
<evidence type="ECO:0000256" key="4">
    <source>
        <dbReference type="ARBA" id="ARBA00022694"/>
    </source>
</evidence>
<keyword evidence="11" id="KW-1185">Reference proteome</keyword>
<dbReference type="SUPFAM" id="SSF52402">
    <property type="entry name" value="Adenine nucleotide alpha hydrolases-like"/>
    <property type="match status" value="1"/>
</dbReference>
<dbReference type="InterPro" id="IPR012094">
    <property type="entry name" value="tRNA_Ile_lys_synt"/>
</dbReference>
<dbReference type="OrthoDB" id="9807403at2"/>
<reference evidence="10 11" key="1">
    <citation type="submission" date="2018-02" db="EMBL/GenBank/DDBJ databases">
        <title>Subsurface microbial communities from deep shales in Ohio and West Virginia, USA.</title>
        <authorList>
            <person name="Wrighton K."/>
        </authorList>
    </citation>
    <scope>NUCLEOTIDE SEQUENCE [LARGE SCALE GENOMIC DNA]</scope>
    <source>
        <strain evidence="10 11">OWC-G53F</strain>
    </source>
</reference>
<dbReference type="PANTHER" id="PTHR43033:SF1">
    <property type="entry name" value="TRNA(ILE)-LYSIDINE SYNTHASE-RELATED"/>
    <property type="match status" value="1"/>
</dbReference>
<proteinExistence type="inferred from homology"/>
<dbReference type="SMART" id="SM00977">
    <property type="entry name" value="TilS_C"/>
    <property type="match status" value="1"/>
</dbReference>
<evidence type="ECO:0000256" key="1">
    <source>
        <dbReference type="ARBA" id="ARBA00004496"/>
    </source>
</evidence>
<dbReference type="Gene3D" id="3.40.50.620">
    <property type="entry name" value="HUPs"/>
    <property type="match status" value="1"/>
</dbReference>
<dbReference type="PANTHER" id="PTHR43033">
    <property type="entry name" value="TRNA(ILE)-LYSIDINE SYNTHASE-RELATED"/>
    <property type="match status" value="1"/>
</dbReference>
<dbReference type="EC" id="6.3.4.19" evidence="8"/>
<evidence type="ECO:0000313" key="11">
    <source>
        <dbReference type="Proteomes" id="UP000238071"/>
    </source>
</evidence>